<evidence type="ECO:0000256" key="2">
    <source>
        <dbReference type="ARBA" id="ARBA00022908"/>
    </source>
</evidence>
<evidence type="ECO:0000256" key="3">
    <source>
        <dbReference type="ARBA" id="ARBA00023125"/>
    </source>
</evidence>
<dbReference type="InterPro" id="IPR050808">
    <property type="entry name" value="Phage_Integrase"/>
</dbReference>
<dbReference type="Gene3D" id="1.10.443.10">
    <property type="entry name" value="Intergrase catalytic core"/>
    <property type="match status" value="1"/>
</dbReference>
<dbReference type="InterPro" id="IPR011010">
    <property type="entry name" value="DNA_brk_join_enz"/>
</dbReference>
<evidence type="ECO:0000256" key="1">
    <source>
        <dbReference type="ARBA" id="ARBA00008857"/>
    </source>
</evidence>
<dbReference type="PROSITE" id="PS51900">
    <property type="entry name" value="CB"/>
    <property type="match status" value="1"/>
</dbReference>
<comment type="caution">
    <text evidence="8">The sequence shown here is derived from an EMBL/GenBank/DDBJ whole genome shotgun (WGS) entry which is preliminary data.</text>
</comment>
<organism evidence="8 9">
    <name type="scientific">Leptothrix discophora</name>
    <dbReference type="NCBI Taxonomy" id="89"/>
    <lineage>
        <taxon>Bacteria</taxon>
        <taxon>Pseudomonadati</taxon>
        <taxon>Pseudomonadota</taxon>
        <taxon>Betaproteobacteria</taxon>
        <taxon>Burkholderiales</taxon>
        <taxon>Sphaerotilaceae</taxon>
        <taxon>Leptothrix</taxon>
    </lineage>
</organism>
<evidence type="ECO:0000313" key="8">
    <source>
        <dbReference type="EMBL" id="MDP4300947.1"/>
    </source>
</evidence>
<evidence type="ECO:0000259" key="6">
    <source>
        <dbReference type="PROSITE" id="PS51898"/>
    </source>
</evidence>
<feature type="domain" description="Core-binding (CB)" evidence="7">
    <location>
        <begin position="104"/>
        <end position="185"/>
    </location>
</feature>
<dbReference type="InterPro" id="IPR010998">
    <property type="entry name" value="Integrase_recombinase_N"/>
</dbReference>
<keyword evidence="9" id="KW-1185">Reference proteome</keyword>
<dbReference type="EMBL" id="JAUZEE010000004">
    <property type="protein sequence ID" value="MDP4300947.1"/>
    <property type="molecule type" value="Genomic_DNA"/>
</dbReference>
<dbReference type="InterPro" id="IPR002104">
    <property type="entry name" value="Integrase_catalytic"/>
</dbReference>
<dbReference type="InterPro" id="IPR025166">
    <property type="entry name" value="Integrase_DNA_bind_dom"/>
</dbReference>
<dbReference type="InterPro" id="IPR053876">
    <property type="entry name" value="Phage_int_M"/>
</dbReference>
<comment type="similarity">
    <text evidence="1">Belongs to the 'phage' integrase family.</text>
</comment>
<dbReference type="InterPro" id="IPR044068">
    <property type="entry name" value="CB"/>
</dbReference>
<evidence type="ECO:0000256" key="5">
    <source>
        <dbReference type="PROSITE-ProRule" id="PRU01248"/>
    </source>
</evidence>
<dbReference type="Gene3D" id="3.30.160.390">
    <property type="entry name" value="Integrase, DNA-binding domain"/>
    <property type="match status" value="1"/>
</dbReference>
<dbReference type="CDD" id="cd00801">
    <property type="entry name" value="INT_P4_C"/>
    <property type="match status" value="1"/>
</dbReference>
<dbReference type="Pfam" id="PF22022">
    <property type="entry name" value="Phage_int_M"/>
    <property type="match status" value="1"/>
</dbReference>
<dbReference type="InterPro" id="IPR013762">
    <property type="entry name" value="Integrase-like_cat_sf"/>
</dbReference>
<dbReference type="PROSITE" id="PS51898">
    <property type="entry name" value="TYR_RECOMBINASE"/>
    <property type="match status" value="1"/>
</dbReference>
<evidence type="ECO:0000256" key="4">
    <source>
        <dbReference type="ARBA" id="ARBA00023172"/>
    </source>
</evidence>
<dbReference type="Proteomes" id="UP001235760">
    <property type="component" value="Unassembled WGS sequence"/>
</dbReference>
<evidence type="ECO:0000313" key="9">
    <source>
        <dbReference type="Proteomes" id="UP001235760"/>
    </source>
</evidence>
<dbReference type="GO" id="GO:0003677">
    <property type="term" value="F:DNA binding"/>
    <property type="evidence" value="ECO:0007669"/>
    <property type="project" value="UniProtKB-KW"/>
</dbReference>
<reference evidence="8 9" key="1">
    <citation type="submission" date="2023-08" db="EMBL/GenBank/DDBJ databases">
        <authorList>
            <person name="Roldan D.M."/>
            <person name="Menes R.J."/>
        </authorList>
    </citation>
    <scope>NUCLEOTIDE SEQUENCE [LARGE SCALE GENOMIC DNA]</scope>
    <source>
        <strain evidence="8 9">CCM 2812</strain>
    </source>
</reference>
<protein>
    <submittedName>
        <fullName evidence="8">Integrase arm-type DNA-binding domain-containing protein</fullName>
    </submittedName>
</protein>
<keyword evidence="4" id="KW-0233">DNA recombination</keyword>
<dbReference type="Gene3D" id="1.10.150.130">
    <property type="match status" value="1"/>
</dbReference>
<dbReference type="SUPFAM" id="SSF56349">
    <property type="entry name" value="DNA breaking-rejoining enzymes"/>
    <property type="match status" value="1"/>
</dbReference>
<dbReference type="RefSeq" id="WP_305749497.1">
    <property type="nucleotide sequence ID" value="NZ_JAUZEE010000004.1"/>
</dbReference>
<keyword evidence="2" id="KW-0229">DNA integration</keyword>
<dbReference type="Pfam" id="PF00589">
    <property type="entry name" value="Phage_integrase"/>
    <property type="match status" value="1"/>
</dbReference>
<dbReference type="PANTHER" id="PTHR30629">
    <property type="entry name" value="PROPHAGE INTEGRASE"/>
    <property type="match status" value="1"/>
</dbReference>
<dbReference type="PANTHER" id="PTHR30629:SF2">
    <property type="entry name" value="PROPHAGE INTEGRASE INTS-RELATED"/>
    <property type="match status" value="1"/>
</dbReference>
<name>A0ABT9G3X5_LEPDI</name>
<evidence type="ECO:0000259" key="7">
    <source>
        <dbReference type="PROSITE" id="PS51900"/>
    </source>
</evidence>
<feature type="domain" description="Tyr recombinase" evidence="6">
    <location>
        <begin position="216"/>
        <end position="393"/>
    </location>
</feature>
<gene>
    <name evidence="8" type="ORF">Q8X39_09900</name>
</gene>
<proteinExistence type="inferred from homology"/>
<keyword evidence="3 5" id="KW-0238">DNA-binding</keyword>
<sequence length="403" mass="44768">MPKIAAALKATQVATLTEPGLHSVGGMPGLALQVAPSGARSWILRVKVAGRRRDMGLGGYPEVSLAQARLQARHAREVIRGGGDPIEQKQAERKALALKRSNALTFEQCASRYIDDNKSGWKNAKHVQQWTNTLTQYAYPVMGKLPVSDIDLPQVLAVLQPIWQTRTETATRLRSRIELVLAWATVRKYRSGENPARWRGHLDKLLPRPTKVAQVEHHAALAVDDVPAFMRTLRTQPGIGARALEFVVLTAARSGEVRGARWSEIDLDKQVWTVPADRMKAGKEHRVPLSEAAILLLKSLPGPDHDILVFPGLQRLPNGQAKTLSDMALTALLRRMKVAATAHGMRSTFRDWAGERTTHAREVIEHALAHLLKDKAEASYARGDLFDKRRRLMEDWALFLAAN</sequence>
<dbReference type="Pfam" id="PF13356">
    <property type="entry name" value="Arm-DNA-bind_3"/>
    <property type="match status" value="1"/>
</dbReference>
<dbReference type="InterPro" id="IPR038488">
    <property type="entry name" value="Integrase_DNA-bd_sf"/>
</dbReference>
<accession>A0ABT9G3X5</accession>